<dbReference type="Proteomes" id="UP001066276">
    <property type="component" value="Chromosome 6"/>
</dbReference>
<dbReference type="PANTHER" id="PTHR11505">
    <property type="entry name" value="L1 TRANSPOSABLE ELEMENT-RELATED"/>
    <property type="match status" value="1"/>
</dbReference>
<gene>
    <name evidence="1" type="ORF">NDU88_004877</name>
</gene>
<organism evidence="1 2">
    <name type="scientific">Pleurodeles waltl</name>
    <name type="common">Iberian ribbed newt</name>
    <dbReference type="NCBI Taxonomy" id="8319"/>
    <lineage>
        <taxon>Eukaryota</taxon>
        <taxon>Metazoa</taxon>
        <taxon>Chordata</taxon>
        <taxon>Craniata</taxon>
        <taxon>Vertebrata</taxon>
        <taxon>Euteleostomi</taxon>
        <taxon>Amphibia</taxon>
        <taxon>Batrachia</taxon>
        <taxon>Caudata</taxon>
        <taxon>Salamandroidea</taxon>
        <taxon>Salamandridae</taxon>
        <taxon>Pleurodelinae</taxon>
        <taxon>Pleurodeles</taxon>
    </lineage>
</organism>
<dbReference type="Gene3D" id="3.30.250.20">
    <property type="entry name" value="L1 transposable element, C-terminal domain"/>
    <property type="match status" value="1"/>
</dbReference>
<protein>
    <submittedName>
        <fullName evidence="1">Uncharacterized protein</fullName>
    </submittedName>
</protein>
<reference evidence="1" key="1">
    <citation type="journal article" date="2022" name="bioRxiv">
        <title>Sequencing and chromosome-scale assembly of the giantPleurodeles waltlgenome.</title>
        <authorList>
            <person name="Brown T."/>
            <person name="Elewa A."/>
            <person name="Iarovenko S."/>
            <person name="Subramanian E."/>
            <person name="Araus A.J."/>
            <person name="Petzold A."/>
            <person name="Susuki M."/>
            <person name="Suzuki K.-i.T."/>
            <person name="Hayashi T."/>
            <person name="Toyoda A."/>
            <person name="Oliveira C."/>
            <person name="Osipova E."/>
            <person name="Leigh N.D."/>
            <person name="Simon A."/>
            <person name="Yun M.H."/>
        </authorList>
    </citation>
    <scope>NUCLEOTIDE SEQUENCE</scope>
    <source>
        <strain evidence="1">20211129_DDA</strain>
        <tissue evidence="1">Liver</tissue>
    </source>
</reference>
<proteinExistence type="predicted"/>
<evidence type="ECO:0000313" key="2">
    <source>
        <dbReference type="Proteomes" id="UP001066276"/>
    </source>
</evidence>
<dbReference type="InterPro" id="IPR004244">
    <property type="entry name" value="Transposase_22"/>
</dbReference>
<dbReference type="EMBL" id="JANPWB010000010">
    <property type="protein sequence ID" value="KAJ1138494.1"/>
    <property type="molecule type" value="Genomic_DNA"/>
</dbReference>
<dbReference type="AlphaFoldDB" id="A0AAV7QDR3"/>
<accession>A0AAV7QDR3</accession>
<dbReference type="InterPro" id="IPR042566">
    <property type="entry name" value="L1_C"/>
</dbReference>
<comment type="caution">
    <text evidence="1">The sequence shown here is derived from an EMBL/GenBank/DDBJ whole genome shotgun (WGS) entry which is preliminary data.</text>
</comment>
<sequence length="168" mass="18715">MEGLGAAVGLVDRTAALAGLPRGSWVRGAAAGMETRAVHTCAAELSGLGAAGEQWREVRSPRLQLERRWWPEPGRLPRPIVAKLLHYRDCNLLLQTAREKGPFQVVGSRATFFPDFTLAVQARRATSLEVKWALREEGLRYSLLFPSKLKIILDGARHSFQEPDEVWT</sequence>
<keyword evidence="2" id="KW-1185">Reference proteome</keyword>
<name>A0AAV7QDR3_PLEWA</name>
<evidence type="ECO:0000313" key="1">
    <source>
        <dbReference type="EMBL" id="KAJ1138494.1"/>
    </source>
</evidence>